<evidence type="ECO:0000313" key="4">
    <source>
        <dbReference type="Proteomes" id="UP000006727"/>
    </source>
</evidence>
<reference evidence="2 4" key="1">
    <citation type="journal article" date="2008" name="Science">
        <title>The Physcomitrella genome reveals evolutionary insights into the conquest of land by plants.</title>
        <authorList>
            <person name="Rensing S."/>
            <person name="Lang D."/>
            <person name="Zimmer A."/>
            <person name="Terry A."/>
            <person name="Salamov A."/>
            <person name="Shapiro H."/>
            <person name="Nishiyama T."/>
            <person name="Perroud P.-F."/>
            <person name="Lindquist E."/>
            <person name="Kamisugi Y."/>
            <person name="Tanahashi T."/>
            <person name="Sakakibara K."/>
            <person name="Fujita T."/>
            <person name="Oishi K."/>
            <person name="Shin-I T."/>
            <person name="Kuroki Y."/>
            <person name="Toyoda A."/>
            <person name="Suzuki Y."/>
            <person name="Hashimoto A."/>
            <person name="Yamaguchi K."/>
            <person name="Sugano A."/>
            <person name="Kohara Y."/>
            <person name="Fujiyama A."/>
            <person name="Anterola A."/>
            <person name="Aoki S."/>
            <person name="Ashton N."/>
            <person name="Barbazuk W.B."/>
            <person name="Barker E."/>
            <person name="Bennetzen J."/>
            <person name="Bezanilla M."/>
            <person name="Blankenship R."/>
            <person name="Cho S.H."/>
            <person name="Dutcher S."/>
            <person name="Estelle M."/>
            <person name="Fawcett J.A."/>
            <person name="Gundlach H."/>
            <person name="Hanada K."/>
            <person name="Heyl A."/>
            <person name="Hicks K.A."/>
            <person name="Hugh J."/>
            <person name="Lohr M."/>
            <person name="Mayer K."/>
            <person name="Melkozernov A."/>
            <person name="Murata T."/>
            <person name="Nelson D."/>
            <person name="Pils B."/>
            <person name="Prigge M."/>
            <person name="Reiss B."/>
            <person name="Renner T."/>
            <person name="Rombauts S."/>
            <person name="Rushton P."/>
            <person name="Sanderfoot A."/>
            <person name="Schween G."/>
            <person name="Shiu S.-H."/>
            <person name="Stueber K."/>
            <person name="Theodoulou F.L."/>
            <person name="Tu H."/>
            <person name="Van de Peer Y."/>
            <person name="Verrier P.J."/>
            <person name="Waters E."/>
            <person name="Wood A."/>
            <person name="Yang L."/>
            <person name="Cove D."/>
            <person name="Cuming A."/>
            <person name="Hasebe M."/>
            <person name="Lucas S."/>
            <person name="Mishler D.B."/>
            <person name="Reski R."/>
            <person name="Grigoriev I."/>
            <person name="Quatrano R.S."/>
            <person name="Boore J.L."/>
        </authorList>
    </citation>
    <scope>NUCLEOTIDE SEQUENCE [LARGE SCALE GENOMIC DNA]</scope>
    <source>
        <strain evidence="3 4">cv. Gransden 2004</strain>
    </source>
</reference>
<evidence type="ECO:0000256" key="1">
    <source>
        <dbReference type="SAM" id="MobiDB-lite"/>
    </source>
</evidence>
<feature type="compositionally biased region" description="Polar residues" evidence="1">
    <location>
        <begin position="47"/>
        <end position="63"/>
    </location>
</feature>
<proteinExistence type="predicted"/>
<organism evidence="2">
    <name type="scientific">Physcomitrium patens</name>
    <name type="common">Spreading-leaved earth moss</name>
    <name type="synonym">Physcomitrella patens</name>
    <dbReference type="NCBI Taxonomy" id="3218"/>
    <lineage>
        <taxon>Eukaryota</taxon>
        <taxon>Viridiplantae</taxon>
        <taxon>Streptophyta</taxon>
        <taxon>Embryophyta</taxon>
        <taxon>Bryophyta</taxon>
        <taxon>Bryophytina</taxon>
        <taxon>Bryopsida</taxon>
        <taxon>Funariidae</taxon>
        <taxon>Funariales</taxon>
        <taxon>Funariaceae</taxon>
        <taxon>Physcomitrium</taxon>
    </lineage>
</organism>
<sequence>MAVNGPTAECGSPAPVVSSKEVLVREFDDNAQYTGTVERCSGAGSPEPSTSCSDEGTPTLTSLRHTHERRKQLSTYSRFDMIRCRFYVESLRTPMKEGSGLITSRQDSQQLQDVIIF</sequence>
<dbReference type="InParanoid" id="A0A2K1IE32"/>
<name>A0A2K1IE32_PHYPA</name>
<dbReference type="AlphaFoldDB" id="A0A2K1IE32"/>
<accession>A0A2K1IE32</accession>
<dbReference type="EMBL" id="ABEU02000025">
    <property type="protein sequence ID" value="PNR27539.1"/>
    <property type="molecule type" value="Genomic_DNA"/>
</dbReference>
<reference evidence="2 4" key="2">
    <citation type="journal article" date="2018" name="Plant J.">
        <title>The Physcomitrella patens chromosome-scale assembly reveals moss genome structure and evolution.</title>
        <authorList>
            <person name="Lang D."/>
            <person name="Ullrich K.K."/>
            <person name="Murat F."/>
            <person name="Fuchs J."/>
            <person name="Jenkins J."/>
            <person name="Haas F.B."/>
            <person name="Piednoel M."/>
            <person name="Gundlach H."/>
            <person name="Van Bel M."/>
            <person name="Meyberg R."/>
            <person name="Vives C."/>
            <person name="Morata J."/>
            <person name="Symeonidi A."/>
            <person name="Hiss M."/>
            <person name="Muchero W."/>
            <person name="Kamisugi Y."/>
            <person name="Saleh O."/>
            <person name="Blanc G."/>
            <person name="Decker E.L."/>
            <person name="van Gessel N."/>
            <person name="Grimwood J."/>
            <person name="Hayes R.D."/>
            <person name="Graham S.W."/>
            <person name="Gunter L.E."/>
            <person name="McDaniel S.F."/>
            <person name="Hoernstein S.N.W."/>
            <person name="Larsson A."/>
            <person name="Li F.W."/>
            <person name="Perroud P.F."/>
            <person name="Phillips J."/>
            <person name="Ranjan P."/>
            <person name="Rokshar D.S."/>
            <person name="Rothfels C.J."/>
            <person name="Schneider L."/>
            <person name="Shu S."/>
            <person name="Stevenson D.W."/>
            <person name="Thummler F."/>
            <person name="Tillich M."/>
            <person name="Villarreal Aguilar J.C."/>
            <person name="Widiez T."/>
            <person name="Wong G.K."/>
            <person name="Wymore A."/>
            <person name="Zhang Y."/>
            <person name="Zimmer A.D."/>
            <person name="Quatrano R.S."/>
            <person name="Mayer K.F.X."/>
            <person name="Goodstein D."/>
            <person name="Casacuberta J.M."/>
            <person name="Vandepoele K."/>
            <person name="Reski R."/>
            <person name="Cuming A.C."/>
            <person name="Tuskan G.A."/>
            <person name="Maumus F."/>
            <person name="Salse J."/>
            <person name="Schmutz J."/>
            <person name="Rensing S.A."/>
        </authorList>
    </citation>
    <scope>NUCLEOTIDE SEQUENCE [LARGE SCALE GENOMIC DNA]</scope>
    <source>
        <strain evidence="3 4">cv. Gransden 2004</strain>
    </source>
</reference>
<feature type="region of interest" description="Disordered" evidence="1">
    <location>
        <begin position="36"/>
        <end position="69"/>
    </location>
</feature>
<dbReference type="Proteomes" id="UP000006727">
    <property type="component" value="Chromosome 25"/>
</dbReference>
<reference evidence="3" key="3">
    <citation type="submission" date="2020-12" db="UniProtKB">
        <authorList>
            <consortium name="EnsemblPlants"/>
        </authorList>
    </citation>
    <scope>IDENTIFICATION</scope>
</reference>
<evidence type="ECO:0000313" key="2">
    <source>
        <dbReference type="EMBL" id="PNR27539.1"/>
    </source>
</evidence>
<dbReference type="Gramene" id="Pp3c25_6960V3.2">
    <property type="protein sequence ID" value="PAC:32980289.CDS.1"/>
    <property type="gene ID" value="Pp3c25_6960"/>
</dbReference>
<gene>
    <name evidence="2" type="ORF">PHYPA_029691</name>
</gene>
<keyword evidence="4" id="KW-1185">Reference proteome</keyword>
<dbReference type="Gramene" id="Pp3c25_6960V3.1">
    <property type="protein sequence ID" value="PAC:32980288.CDS.1"/>
    <property type="gene ID" value="Pp3c25_6960"/>
</dbReference>
<dbReference type="EnsemblPlants" id="Pp3c25_6960V3.2">
    <property type="protein sequence ID" value="PAC:32980289.CDS.1"/>
    <property type="gene ID" value="Pp3c25_6960"/>
</dbReference>
<dbReference type="PaxDb" id="3218-PP1S88_175V6.1"/>
<protein>
    <submittedName>
        <fullName evidence="2 3">Uncharacterized protein</fullName>
    </submittedName>
</protein>
<evidence type="ECO:0000313" key="3">
    <source>
        <dbReference type="EnsemblPlants" id="PAC:32980288.CDS.1"/>
    </source>
</evidence>
<dbReference type="EnsemblPlants" id="Pp3c25_6960V3.1">
    <property type="protein sequence ID" value="PAC:32980288.CDS.1"/>
    <property type="gene ID" value="Pp3c25_6960"/>
</dbReference>